<comment type="caution">
    <text evidence="1">The sequence shown here is derived from an EMBL/GenBank/DDBJ whole genome shotgun (WGS) entry which is preliminary data.</text>
</comment>
<organism evidence="1 2">
    <name type="scientific">Trifolium medium</name>
    <dbReference type="NCBI Taxonomy" id="97028"/>
    <lineage>
        <taxon>Eukaryota</taxon>
        <taxon>Viridiplantae</taxon>
        <taxon>Streptophyta</taxon>
        <taxon>Embryophyta</taxon>
        <taxon>Tracheophyta</taxon>
        <taxon>Spermatophyta</taxon>
        <taxon>Magnoliopsida</taxon>
        <taxon>eudicotyledons</taxon>
        <taxon>Gunneridae</taxon>
        <taxon>Pentapetalae</taxon>
        <taxon>rosids</taxon>
        <taxon>fabids</taxon>
        <taxon>Fabales</taxon>
        <taxon>Fabaceae</taxon>
        <taxon>Papilionoideae</taxon>
        <taxon>50 kb inversion clade</taxon>
        <taxon>NPAAA clade</taxon>
        <taxon>Hologalegina</taxon>
        <taxon>IRL clade</taxon>
        <taxon>Trifolieae</taxon>
        <taxon>Trifolium</taxon>
    </lineage>
</organism>
<accession>A0A392S6Q9</accession>
<reference evidence="1 2" key="1">
    <citation type="journal article" date="2018" name="Front. Plant Sci.">
        <title>Red Clover (Trifolium pratense) and Zigzag Clover (T. medium) - A Picture of Genomic Similarities and Differences.</title>
        <authorList>
            <person name="Dluhosova J."/>
            <person name="Istvanek J."/>
            <person name="Nedelnik J."/>
            <person name="Repkova J."/>
        </authorList>
    </citation>
    <scope>NUCLEOTIDE SEQUENCE [LARGE SCALE GENOMIC DNA]</scope>
    <source>
        <strain evidence="2">cv. 10/8</strain>
        <tissue evidence="1">Leaf</tissue>
    </source>
</reference>
<dbReference type="Proteomes" id="UP000265520">
    <property type="component" value="Unassembled WGS sequence"/>
</dbReference>
<feature type="non-terminal residue" evidence="1">
    <location>
        <position position="69"/>
    </location>
</feature>
<keyword evidence="2" id="KW-1185">Reference proteome</keyword>
<dbReference type="AlphaFoldDB" id="A0A392S6Q9"/>
<protein>
    <submittedName>
        <fullName evidence="1">PEARLI 4 protein</fullName>
    </submittedName>
</protein>
<evidence type="ECO:0000313" key="1">
    <source>
        <dbReference type="EMBL" id="MCI43874.1"/>
    </source>
</evidence>
<sequence length="69" mass="7585">MAGQSNLEAEGIPLEQEPLAMEIQASNKFEEITIKSNRKCISRAGCVSPSVSLKLTEMVGMIREEDDDD</sequence>
<evidence type="ECO:0000313" key="2">
    <source>
        <dbReference type="Proteomes" id="UP000265520"/>
    </source>
</evidence>
<dbReference type="EMBL" id="LXQA010323114">
    <property type="protein sequence ID" value="MCI43874.1"/>
    <property type="molecule type" value="Genomic_DNA"/>
</dbReference>
<name>A0A392S6Q9_9FABA</name>
<proteinExistence type="predicted"/>